<name>A0A0D2NWI9_HYPSF</name>
<proteinExistence type="predicted"/>
<evidence type="ECO:0000256" key="1">
    <source>
        <dbReference type="SAM" id="MobiDB-lite"/>
    </source>
</evidence>
<evidence type="ECO:0000313" key="3">
    <source>
        <dbReference type="Proteomes" id="UP000054270"/>
    </source>
</evidence>
<gene>
    <name evidence="2" type="ORF">HYPSUDRAFT_655359</name>
</gene>
<feature type="compositionally biased region" description="Pro residues" evidence="1">
    <location>
        <begin position="343"/>
        <end position="352"/>
    </location>
</feature>
<reference evidence="3" key="1">
    <citation type="submission" date="2014-04" db="EMBL/GenBank/DDBJ databases">
        <title>Evolutionary Origins and Diversification of the Mycorrhizal Mutualists.</title>
        <authorList>
            <consortium name="DOE Joint Genome Institute"/>
            <consortium name="Mycorrhizal Genomics Consortium"/>
            <person name="Kohler A."/>
            <person name="Kuo A."/>
            <person name="Nagy L.G."/>
            <person name="Floudas D."/>
            <person name="Copeland A."/>
            <person name="Barry K.W."/>
            <person name="Cichocki N."/>
            <person name="Veneault-Fourrey C."/>
            <person name="LaButti K."/>
            <person name="Lindquist E.A."/>
            <person name="Lipzen A."/>
            <person name="Lundell T."/>
            <person name="Morin E."/>
            <person name="Murat C."/>
            <person name="Riley R."/>
            <person name="Ohm R."/>
            <person name="Sun H."/>
            <person name="Tunlid A."/>
            <person name="Henrissat B."/>
            <person name="Grigoriev I.V."/>
            <person name="Hibbett D.S."/>
            <person name="Martin F."/>
        </authorList>
    </citation>
    <scope>NUCLEOTIDE SEQUENCE [LARGE SCALE GENOMIC DNA]</scope>
    <source>
        <strain evidence="3">FD-334 SS-4</strain>
    </source>
</reference>
<dbReference type="EMBL" id="KN817840">
    <property type="protein sequence ID" value="KJA12920.1"/>
    <property type="molecule type" value="Genomic_DNA"/>
</dbReference>
<dbReference type="Proteomes" id="UP000054270">
    <property type="component" value="Unassembled WGS sequence"/>
</dbReference>
<organism evidence="2 3">
    <name type="scientific">Hypholoma sublateritium (strain FD-334 SS-4)</name>
    <dbReference type="NCBI Taxonomy" id="945553"/>
    <lineage>
        <taxon>Eukaryota</taxon>
        <taxon>Fungi</taxon>
        <taxon>Dikarya</taxon>
        <taxon>Basidiomycota</taxon>
        <taxon>Agaricomycotina</taxon>
        <taxon>Agaricomycetes</taxon>
        <taxon>Agaricomycetidae</taxon>
        <taxon>Agaricales</taxon>
        <taxon>Agaricineae</taxon>
        <taxon>Strophariaceae</taxon>
        <taxon>Hypholoma</taxon>
    </lineage>
</organism>
<dbReference type="OrthoDB" id="2690684at2759"/>
<feature type="region of interest" description="Disordered" evidence="1">
    <location>
        <begin position="326"/>
        <end position="358"/>
    </location>
</feature>
<accession>A0A0D2NWI9</accession>
<dbReference type="AlphaFoldDB" id="A0A0D2NWI9"/>
<evidence type="ECO:0000313" key="2">
    <source>
        <dbReference type="EMBL" id="KJA12920.1"/>
    </source>
</evidence>
<keyword evidence="3" id="KW-1185">Reference proteome</keyword>
<protein>
    <submittedName>
        <fullName evidence="2">Uncharacterized protein</fullName>
    </submittedName>
</protein>
<sequence length="412" mass="46091">MEEAEELFKIKSLVETGDETTPGYGVIADTANPLMRTAESDKFFLRLFEEKRLGLQPNARGGINVDKVQGLVWLATIHKAYGMLVAACHILVIAGRGTEWETISPTNNENGPKGVVYDPGACTGAFDSEYHKGLNIQGVKKHNRRYIPYELFRLLYLLLRVVRPVELTTLFATIVADTDKPATIQAYNNHIFASMGKAWVADDMSKALQSWFDDVIGMRLGLHDYRHLGIAIQRRFMDLSERKPTENELALNRLRGHEKAVADDHYARETHLGSCSPDERGRALALGREYHKVMGFSTGFNDKPTAEAQKLREDFYYTSTAIPLPTKKLGRRKESKQKAESKIPPPPLPPATPKKRKATAVKLQALTTSVAEPQTQPLFLNAEAVVRRSSRLRKPSAKTIETAETLAFEDSD</sequence>